<dbReference type="PROSITE" id="PS50234">
    <property type="entry name" value="VWFA"/>
    <property type="match status" value="1"/>
</dbReference>
<protein>
    <recommendedName>
        <fullName evidence="10">VWFA domain-containing protein</fullName>
    </recommendedName>
</protein>
<dbReference type="Gene3D" id="1.10.530.10">
    <property type="match status" value="1"/>
</dbReference>
<proteinExistence type="predicted"/>
<dbReference type="PRINTS" id="PR00453">
    <property type="entry name" value="VWFADOMAIN"/>
</dbReference>
<evidence type="ECO:0000256" key="5">
    <source>
        <dbReference type="ARBA" id="ARBA00022737"/>
    </source>
</evidence>
<evidence type="ECO:0000256" key="4">
    <source>
        <dbReference type="ARBA" id="ARBA00022729"/>
    </source>
</evidence>
<accession>A0A813NCC2</accession>
<keyword evidence="3" id="KW-0272">Extracellular matrix</keyword>
<sequence length="719" mass="80790">MNISIKLIFFCLFANGISCQFCNSSLGHFSGQCNEISNCIGGAFISRNCSNNQICCVTDPEMSQDIFREPTYFNFSINSFLKFVGDTARNRAMYSLFSKALDDSKVDNCHLAAVYFTQAASETKLFTKFESDRSEKDIDTDLGNDQVGDGLKFKRRGPFPLTGKSNYILANSKLSDKLVINITEIPESLVLPSTGFLVGSWVWNENLYVLQNNKPAQKGNLNALVDGTYFNFTQITYSITSNLVDLKERSILYEKTVDELKCPRIKRGFGIVCEVQNEKGYAVPDCLADHKRPYCGCDGAKTERGCPYGFNSKNTCRNSPLIKCCLEKCFRGLDLAFLIDASDSIKLNNFVKIKKFLQNFVNKLEISENRTRFSLVKFSTDIEPISYLSNFTSKDSILNLIDQMNYDSGITNTGSALKFLNEEILNEQNGMRKVESGYPRVVVLVTDGQSNEDFNLTVKMAEEIKAKGVNIISLGIGKEINLKELETISSSLDNIYLINAFDELNLVLDNMIKTACQQPAKLILETEITSRVDLGDSKYFVFESNDTLNTSELTFEIENVKGRTNIYISDTDETPKNDSEYVPIEESNSTEVFIEGRTMEKFYSKNILLNQTNKLYFGIAGLSQENEFKIKILVRTSNSTNETTSNSTNDTTSNSTNESTQTSPTTQKPQTMSTLSYLTSFFTTTRKNNSPSSVRNFTALNLILPLITLVCFQFHVLFD</sequence>
<evidence type="ECO:0000313" key="11">
    <source>
        <dbReference type="EMBL" id="CAF0734370.1"/>
    </source>
</evidence>
<feature type="domain" description="VWFA" evidence="10">
    <location>
        <begin position="334"/>
        <end position="511"/>
    </location>
</feature>
<dbReference type="Pfam" id="PF00092">
    <property type="entry name" value="VWA"/>
    <property type="match status" value="1"/>
</dbReference>
<dbReference type="FunFam" id="3.40.50.410:FF:000003">
    <property type="entry name" value="Collagen type VI alpha 3 chain"/>
    <property type="match status" value="1"/>
</dbReference>
<keyword evidence="12" id="KW-1185">Reference proteome</keyword>
<keyword evidence="2" id="KW-0964">Secreted</keyword>
<dbReference type="SMART" id="SM00327">
    <property type="entry name" value="VWA"/>
    <property type="match status" value="1"/>
</dbReference>
<dbReference type="InterPro" id="IPR002035">
    <property type="entry name" value="VWF_A"/>
</dbReference>
<evidence type="ECO:0000256" key="1">
    <source>
        <dbReference type="ARBA" id="ARBA00004498"/>
    </source>
</evidence>
<dbReference type="GO" id="GO:0005581">
    <property type="term" value="C:collagen trimer"/>
    <property type="evidence" value="ECO:0007669"/>
    <property type="project" value="UniProtKB-KW"/>
</dbReference>
<feature type="chain" id="PRO_5032332075" description="VWFA domain-containing protein" evidence="9">
    <location>
        <begin position="20"/>
        <end position="719"/>
    </location>
</feature>
<evidence type="ECO:0000256" key="6">
    <source>
        <dbReference type="ARBA" id="ARBA00022889"/>
    </source>
</evidence>
<evidence type="ECO:0000256" key="9">
    <source>
        <dbReference type="SAM" id="SignalP"/>
    </source>
</evidence>
<reference evidence="11" key="1">
    <citation type="submission" date="2021-02" db="EMBL/GenBank/DDBJ databases">
        <authorList>
            <person name="Nowell W R."/>
        </authorList>
    </citation>
    <scope>NUCLEOTIDE SEQUENCE</scope>
    <source>
        <strain evidence="11">Ploen Becks lab</strain>
    </source>
</reference>
<dbReference type="GO" id="GO:0007155">
    <property type="term" value="P:cell adhesion"/>
    <property type="evidence" value="ECO:0007669"/>
    <property type="project" value="UniProtKB-KW"/>
</dbReference>
<dbReference type="PANTHER" id="PTHR24020">
    <property type="entry name" value="COLLAGEN ALPHA"/>
    <property type="match status" value="1"/>
</dbReference>
<dbReference type="SUPFAM" id="SSF53300">
    <property type="entry name" value="vWA-like"/>
    <property type="match status" value="1"/>
</dbReference>
<evidence type="ECO:0000256" key="3">
    <source>
        <dbReference type="ARBA" id="ARBA00022530"/>
    </source>
</evidence>
<dbReference type="Gene3D" id="3.40.50.410">
    <property type="entry name" value="von Willebrand factor, type A domain"/>
    <property type="match status" value="1"/>
</dbReference>
<keyword evidence="7" id="KW-0176">Collagen</keyword>
<comment type="caution">
    <text evidence="11">The sequence shown here is derived from an EMBL/GenBank/DDBJ whole genome shotgun (WGS) entry which is preliminary data.</text>
</comment>
<feature type="signal peptide" evidence="9">
    <location>
        <begin position="1"/>
        <end position="19"/>
    </location>
</feature>
<evidence type="ECO:0000256" key="2">
    <source>
        <dbReference type="ARBA" id="ARBA00022525"/>
    </source>
</evidence>
<dbReference type="CDD" id="cd01450">
    <property type="entry name" value="vWFA_subfamily_ECM"/>
    <property type="match status" value="1"/>
</dbReference>
<keyword evidence="4 9" id="KW-0732">Signal</keyword>
<dbReference type="PANTHER" id="PTHR24020:SF20">
    <property type="entry name" value="PH DOMAIN-CONTAINING PROTEIN"/>
    <property type="match status" value="1"/>
</dbReference>
<dbReference type="AlphaFoldDB" id="A0A813NCC2"/>
<organism evidence="11 12">
    <name type="scientific">Brachionus calyciflorus</name>
    <dbReference type="NCBI Taxonomy" id="104777"/>
    <lineage>
        <taxon>Eukaryota</taxon>
        <taxon>Metazoa</taxon>
        <taxon>Spiralia</taxon>
        <taxon>Gnathifera</taxon>
        <taxon>Rotifera</taxon>
        <taxon>Eurotatoria</taxon>
        <taxon>Monogononta</taxon>
        <taxon>Pseudotrocha</taxon>
        <taxon>Ploima</taxon>
        <taxon>Brachionidae</taxon>
        <taxon>Brachionus</taxon>
    </lineage>
</organism>
<evidence type="ECO:0000256" key="7">
    <source>
        <dbReference type="ARBA" id="ARBA00023119"/>
    </source>
</evidence>
<evidence type="ECO:0000313" key="12">
    <source>
        <dbReference type="Proteomes" id="UP000663879"/>
    </source>
</evidence>
<dbReference type="InterPro" id="IPR050525">
    <property type="entry name" value="ECM_Assembly_Org"/>
</dbReference>
<dbReference type="SUPFAM" id="SSF53955">
    <property type="entry name" value="Lysozyme-like"/>
    <property type="match status" value="1"/>
</dbReference>
<comment type="subcellular location">
    <subcellularLocation>
        <location evidence="1">Secreted</location>
        <location evidence="1">Extracellular space</location>
        <location evidence="1">Extracellular matrix</location>
    </subcellularLocation>
</comment>
<evidence type="ECO:0000256" key="8">
    <source>
        <dbReference type="SAM" id="MobiDB-lite"/>
    </source>
</evidence>
<gene>
    <name evidence="11" type="ORF">OXX778_LOCUS3042</name>
</gene>
<dbReference type="Proteomes" id="UP000663879">
    <property type="component" value="Unassembled WGS sequence"/>
</dbReference>
<keyword evidence="6" id="KW-0130">Cell adhesion</keyword>
<dbReference type="OrthoDB" id="5985073at2759"/>
<keyword evidence="5" id="KW-0677">Repeat</keyword>
<feature type="region of interest" description="Disordered" evidence="8">
    <location>
        <begin position="639"/>
        <end position="671"/>
    </location>
</feature>
<name>A0A813NCC2_9BILA</name>
<evidence type="ECO:0000259" key="10">
    <source>
        <dbReference type="PROSITE" id="PS50234"/>
    </source>
</evidence>
<dbReference type="InterPro" id="IPR023346">
    <property type="entry name" value="Lysozyme-like_dom_sf"/>
</dbReference>
<dbReference type="InterPro" id="IPR036465">
    <property type="entry name" value="vWFA_dom_sf"/>
</dbReference>
<dbReference type="EMBL" id="CAJNOC010000256">
    <property type="protein sequence ID" value="CAF0734370.1"/>
    <property type="molecule type" value="Genomic_DNA"/>
</dbReference>